<evidence type="ECO:0000256" key="13">
    <source>
        <dbReference type="ARBA" id="ARBA00022840"/>
    </source>
</evidence>
<evidence type="ECO:0000259" key="19">
    <source>
        <dbReference type="PROSITE" id="PS50109"/>
    </source>
</evidence>
<keyword evidence="15" id="KW-0902">Two-component regulatory system</keyword>
<evidence type="ECO:0000256" key="15">
    <source>
        <dbReference type="ARBA" id="ARBA00023012"/>
    </source>
</evidence>
<dbReference type="InterPro" id="IPR004358">
    <property type="entry name" value="Sig_transdc_His_kin-like_C"/>
</dbReference>
<dbReference type="SUPFAM" id="SSF55785">
    <property type="entry name" value="PYP-like sensor domain (PAS domain)"/>
    <property type="match status" value="1"/>
</dbReference>
<keyword evidence="5" id="KW-0813">Transport</keyword>
<dbReference type="GO" id="GO:0005886">
    <property type="term" value="C:plasma membrane"/>
    <property type="evidence" value="ECO:0007669"/>
    <property type="project" value="UniProtKB-SubCell"/>
</dbReference>
<dbReference type="InterPro" id="IPR014310">
    <property type="entry name" value="Sig_transdc_His_kinase_PhoR"/>
</dbReference>
<evidence type="ECO:0000256" key="18">
    <source>
        <dbReference type="SAM" id="Phobius"/>
    </source>
</evidence>
<reference evidence="20 21" key="1">
    <citation type="submission" date="2016-05" db="EMBL/GenBank/DDBJ databases">
        <title>Single-cell genome of chain-forming Candidatus Thiomargarita nelsonii and comparison to other large sulfur-oxidizing bacteria.</title>
        <authorList>
            <person name="Winkel M."/>
            <person name="Salman V."/>
            <person name="Woyke T."/>
            <person name="Schulz-Vogt H."/>
            <person name="Richter M."/>
            <person name="Flood B."/>
            <person name="Bailey J."/>
            <person name="Amann R."/>
            <person name="Mussmann M."/>
        </authorList>
    </citation>
    <scope>NUCLEOTIDE SEQUENCE [LARGE SCALE GENOMIC DNA]</scope>
    <source>
        <strain evidence="20 21">THI036</strain>
    </source>
</reference>
<keyword evidence="13" id="KW-0067">ATP-binding</keyword>
<evidence type="ECO:0000256" key="11">
    <source>
        <dbReference type="ARBA" id="ARBA00022741"/>
    </source>
</evidence>
<evidence type="ECO:0000256" key="4">
    <source>
        <dbReference type="ARBA" id="ARBA00019665"/>
    </source>
</evidence>
<evidence type="ECO:0000256" key="16">
    <source>
        <dbReference type="ARBA" id="ARBA00023136"/>
    </source>
</evidence>
<dbReference type="InterPro" id="IPR035965">
    <property type="entry name" value="PAS-like_dom_sf"/>
</dbReference>
<evidence type="ECO:0000256" key="9">
    <source>
        <dbReference type="ARBA" id="ARBA00022679"/>
    </source>
</evidence>
<name>A0A176RSF0_9GAMM</name>
<keyword evidence="11" id="KW-0547">Nucleotide-binding</keyword>
<keyword evidence="16 18" id="KW-0472">Membrane</keyword>
<dbReference type="SUPFAM" id="SSF47384">
    <property type="entry name" value="Homodimeric domain of signal transducing histidine kinase"/>
    <property type="match status" value="1"/>
</dbReference>
<dbReference type="InterPro" id="IPR050351">
    <property type="entry name" value="BphY/WalK/GraS-like"/>
</dbReference>
<dbReference type="EC" id="2.7.13.3" evidence="3"/>
<dbReference type="SMART" id="SM00388">
    <property type="entry name" value="HisKA"/>
    <property type="match status" value="1"/>
</dbReference>
<comment type="function">
    <text evidence="17">Member of the two-component regulatory system PhoR/PhoB involved in the phosphate regulon genes expression. PhoR may function as a membrane-associated protein kinase that phosphorylates PhoB in response to environmental signals.</text>
</comment>
<dbReference type="GO" id="GO:0006817">
    <property type="term" value="P:phosphate ion transport"/>
    <property type="evidence" value="ECO:0007669"/>
    <property type="project" value="UniProtKB-KW"/>
</dbReference>
<feature type="domain" description="Histidine kinase" evidence="19">
    <location>
        <begin position="209"/>
        <end position="421"/>
    </location>
</feature>
<evidence type="ECO:0000256" key="2">
    <source>
        <dbReference type="ARBA" id="ARBA00004236"/>
    </source>
</evidence>
<accession>A0A176RSF0</accession>
<proteinExistence type="predicted"/>
<evidence type="ECO:0000256" key="1">
    <source>
        <dbReference type="ARBA" id="ARBA00000085"/>
    </source>
</evidence>
<keyword evidence="9" id="KW-0808">Transferase</keyword>
<dbReference type="Pfam" id="PF00512">
    <property type="entry name" value="HisKA"/>
    <property type="match status" value="1"/>
</dbReference>
<dbReference type="PANTHER" id="PTHR45453">
    <property type="entry name" value="PHOSPHATE REGULON SENSOR PROTEIN PHOR"/>
    <property type="match status" value="1"/>
</dbReference>
<dbReference type="SMART" id="SM00387">
    <property type="entry name" value="HATPase_c"/>
    <property type="match status" value="1"/>
</dbReference>
<dbReference type="GO" id="GO:0000155">
    <property type="term" value="F:phosphorelay sensor kinase activity"/>
    <property type="evidence" value="ECO:0007669"/>
    <property type="project" value="InterPro"/>
</dbReference>
<dbReference type="Pfam" id="PF11808">
    <property type="entry name" value="PhoR"/>
    <property type="match status" value="1"/>
</dbReference>
<evidence type="ECO:0000256" key="5">
    <source>
        <dbReference type="ARBA" id="ARBA00022448"/>
    </source>
</evidence>
<gene>
    <name evidence="20" type="primary">phoR</name>
    <name evidence="20" type="ORF">THIOM_005784</name>
</gene>
<dbReference type="InterPro" id="IPR021766">
    <property type="entry name" value="PhoR_N"/>
</dbReference>
<dbReference type="Gene3D" id="1.10.287.130">
    <property type="match status" value="1"/>
</dbReference>
<dbReference type="FunFam" id="1.10.287.130:FF:000001">
    <property type="entry name" value="Two-component sensor histidine kinase"/>
    <property type="match status" value="1"/>
</dbReference>
<dbReference type="AlphaFoldDB" id="A0A176RSF0"/>
<evidence type="ECO:0000256" key="14">
    <source>
        <dbReference type="ARBA" id="ARBA00022989"/>
    </source>
</evidence>
<dbReference type="NCBIfam" id="NF008235">
    <property type="entry name" value="PRK11006.1"/>
    <property type="match status" value="1"/>
</dbReference>
<protein>
    <recommendedName>
        <fullName evidence="4">Phosphate regulon sensor protein PhoR</fullName>
        <ecNumber evidence="3">2.7.13.3</ecNumber>
    </recommendedName>
</protein>
<dbReference type="CDD" id="cd00082">
    <property type="entry name" value="HisKA"/>
    <property type="match status" value="1"/>
</dbReference>
<keyword evidence="21" id="KW-1185">Reference proteome</keyword>
<dbReference type="GO" id="GO:0004721">
    <property type="term" value="F:phosphoprotein phosphatase activity"/>
    <property type="evidence" value="ECO:0007669"/>
    <property type="project" value="InterPro"/>
</dbReference>
<evidence type="ECO:0000256" key="7">
    <source>
        <dbReference type="ARBA" id="ARBA00022553"/>
    </source>
</evidence>
<dbReference type="InterPro" id="IPR005467">
    <property type="entry name" value="His_kinase_dom"/>
</dbReference>
<keyword evidence="7" id="KW-0597">Phosphoprotein</keyword>
<organism evidence="20 21">
    <name type="scientific">Candidatus Thiomargarita nelsonii</name>
    <dbReference type="NCBI Taxonomy" id="1003181"/>
    <lineage>
        <taxon>Bacteria</taxon>
        <taxon>Pseudomonadati</taxon>
        <taxon>Pseudomonadota</taxon>
        <taxon>Gammaproteobacteria</taxon>
        <taxon>Thiotrichales</taxon>
        <taxon>Thiotrichaceae</taxon>
        <taxon>Thiomargarita</taxon>
    </lineage>
</organism>
<keyword evidence="8" id="KW-0592">Phosphate transport</keyword>
<dbReference type="InterPro" id="IPR003661">
    <property type="entry name" value="HisK_dim/P_dom"/>
</dbReference>
<dbReference type="InterPro" id="IPR000014">
    <property type="entry name" value="PAS"/>
</dbReference>
<dbReference type="SMART" id="SM00091">
    <property type="entry name" value="PAS"/>
    <property type="match status" value="1"/>
</dbReference>
<dbReference type="GO" id="GO:0016036">
    <property type="term" value="P:cellular response to phosphate starvation"/>
    <property type="evidence" value="ECO:0007669"/>
    <property type="project" value="TreeGrafter"/>
</dbReference>
<dbReference type="PRINTS" id="PR00344">
    <property type="entry name" value="BCTRLSENSOR"/>
</dbReference>
<evidence type="ECO:0000256" key="17">
    <source>
        <dbReference type="ARBA" id="ARBA00025207"/>
    </source>
</evidence>
<sequence length="421" mass="48328">MSRAWIQEFGRLLALIGGMLFIGFLTGQIVLFLFVALLIYLGWHLYNLYCLERWFTHSKTFYPPEARGIWGEVFYHFYHLQQRNRKRKRKLSAMLKRFKKSTAAMPDAAVVLGKNYEIEWLNKAARRLLGLQSPQDIGKPIINFIRSPTFSQYLADDEKSAINLASPTDPNLILRMHIVPYAGNQHLLLARDVTQIHLLEQIRSDFIANVSHELRTPLTVVNGFIETMRDEDCPKEWERPLFLMAQQTARMCNIIEDLLLLSRLESAPAMEMTQPIVVADMLKTICEEAQVLSGEKNHHISLDADKNLSLNGYAQELRSAFSNLVFNAVRYTPADGSIKVRWYQDKKGRHFEVRDTGEGIAPEHLPRLTERFYRVDVGRSRNQGGTGLGLAIVKHVLNRHQGELRIESTVGEGSTFWCDFP</sequence>
<dbReference type="GO" id="GO:0005524">
    <property type="term" value="F:ATP binding"/>
    <property type="evidence" value="ECO:0007669"/>
    <property type="project" value="UniProtKB-KW"/>
</dbReference>
<evidence type="ECO:0000256" key="8">
    <source>
        <dbReference type="ARBA" id="ARBA00022592"/>
    </source>
</evidence>
<dbReference type="Gene3D" id="3.30.450.20">
    <property type="entry name" value="PAS domain"/>
    <property type="match status" value="1"/>
</dbReference>
<feature type="transmembrane region" description="Helical" evidence="18">
    <location>
        <begin position="12"/>
        <end position="43"/>
    </location>
</feature>
<evidence type="ECO:0000313" key="21">
    <source>
        <dbReference type="Proteomes" id="UP000076962"/>
    </source>
</evidence>
<evidence type="ECO:0000256" key="6">
    <source>
        <dbReference type="ARBA" id="ARBA00022475"/>
    </source>
</evidence>
<evidence type="ECO:0000256" key="12">
    <source>
        <dbReference type="ARBA" id="ARBA00022777"/>
    </source>
</evidence>
<dbReference type="PROSITE" id="PS50109">
    <property type="entry name" value="HIS_KIN"/>
    <property type="match status" value="1"/>
</dbReference>
<keyword evidence="10 18" id="KW-0812">Transmembrane</keyword>
<evidence type="ECO:0000256" key="3">
    <source>
        <dbReference type="ARBA" id="ARBA00012438"/>
    </source>
</evidence>
<dbReference type="Pfam" id="PF02518">
    <property type="entry name" value="HATPase_c"/>
    <property type="match status" value="1"/>
</dbReference>
<dbReference type="EMBL" id="LUTY01003129">
    <property type="protein sequence ID" value="OAD18691.1"/>
    <property type="molecule type" value="Genomic_DNA"/>
</dbReference>
<dbReference type="FunFam" id="3.30.565.10:FF:000032">
    <property type="entry name" value="Phosphate regulon sensor histidine kinase PhoR"/>
    <property type="match status" value="1"/>
</dbReference>
<keyword evidence="12 20" id="KW-0418">Kinase</keyword>
<dbReference type="InterPro" id="IPR036097">
    <property type="entry name" value="HisK_dim/P_sf"/>
</dbReference>
<keyword evidence="6" id="KW-1003">Cell membrane</keyword>
<dbReference type="Proteomes" id="UP000076962">
    <property type="component" value="Unassembled WGS sequence"/>
</dbReference>
<dbReference type="SUPFAM" id="SSF55874">
    <property type="entry name" value="ATPase domain of HSP90 chaperone/DNA topoisomerase II/histidine kinase"/>
    <property type="match status" value="1"/>
</dbReference>
<dbReference type="Gene3D" id="3.30.565.10">
    <property type="entry name" value="Histidine kinase-like ATPase, C-terminal domain"/>
    <property type="match status" value="1"/>
</dbReference>
<evidence type="ECO:0000313" key="20">
    <source>
        <dbReference type="EMBL" id="OAD18691.1"/>
    </source>
</evidence>
<comment type="subcellular location">
    <subcellularLocation>
        <location evidence="2">Cell membrane</location>
    </subcellularLocation>
</comment>
<dbReference type="NCBIfam" id="TIGR02966">
    <property type="entry name" value="phoR_proteo"/>
    <property type="match status" value="1"/>
</dbReference>
<dbReference type="InterPro" id="IPR003594">
    <property type="entry name" value="HATPase_dom"/>
</dbReference>
<comment type="catalytic activity">
    <reaction evidence="1">
        <text>ATP + protein L-histidine = ADP + protein N-phospho-L-histidine.</text>
        <dbReference type="EC" id="2.7.13.3"/>
    </reaction>
</comment>
<evidence type="ECO:0000256" key="10">
    <source>
        <dbReference type="ARBA" id="ARBA00022692"/>
    </source>
</evidence>
<dbReference type="PATRIC" id="fig|1003181.4.peg.457"/>
<keyword evidence="14 18" id="KW-1133">Transmembrane helix</keyword>
<dbReference type="PANTHER" id="PTHR45453:SF1">
    <property type="entry name" value="PHOSPHATE REGULON SENSOR PROTEIN PHOR"/>
    <property type="match status" value="1"/>
</dbReference>
<comment type="caution">
    <text evidence="20">The sequence shown here is derived from an EMBL/GenBank/DDBJ whole genome shotgun (WGS) entry which is preliminary data.</text>
</comment>
<dbReference type="InterPro" id="IPR036890">
    <property type="entry name" value="HATPase_C_sf"/>
</dbReference>